<dbReference type="EMBL" id="JAJNEC010000008">
    <property type="protein sequence ID" value="MCD2426013.1"/>
    <property type="molecule type" value="Genomic_DNA"/>
</dbReference>
<evidence type="ECO:0000256" key="2">
    <source>
        <dbReference type="ARBA" id="ARBA00023136"/>
    </source>
</evidence>
<keyword evidence="7" id="KW-0675">Receptor</keyword>
<dbReference type="InterPro" id="IPR041700">
    <property type="entry name" value="OMP_b-brl_3"/>
</dbReference>
<dbReference type="InterPro" id="IPR037066">
    <property type="entry name" value="Plug_dom_sf"/>
</dbReference>
<dbReference type="RefSeq" id="WP_231008603.1">
    <property type="nucleotide sequence ID" value="NZ_JAJNEC010000008.1"/>
</dbReference>
<dbReference type="InterPro" id="IPR036942">
    <property type="entry name" value="Beta-barrel_TonB_sf"/>
</dbReference>
<keyword evidence="2" id="KW-0472">Membrane</keyword>
<evidence type="ECO:0000313" key="7">
    <source>
        <dbReference type="EMBL" id="MCD2426013.1"/>
    </source>
</evidence>
<dbReference type="PANTHER" id="PTHR40980:SF4">
    <property type="entry name" value="TONB-DEPENDENT RECEPTOR-LIKE BETA-BARREL DOMAIN-CONTAINING PROTEIN"/>
    <property type="match status" value="1"/>
</dbReference>
<evidence type="ECO:0000256" key="3">
    <source>
        <dbReference type="ARBA" id="ARBA00023237"/>
    </source>
</evidence>
<keyword evidence="4" id="KW-0732">Signal</keyword>
<keyword evidence="8" id="KW-1185">Reference proteome</keyword>
<feature type="domain" description="TonB-dependent receptor plug" evidence="5">
    <location>
        <begin position="126"/>
        <end position="213"/>
    </location>
</feature>
<evidence type="ECO:0000259" key="6">
    <source>
        <dbReference type="Pfam" id="PF14905"/>
    </source>
</evidence>
<comment type="caution">
    <text evidence="7">The sequence shown here is derived from an EMBL/GenBank/DDBJ whole genome shotgun (WGS) entry which is preliminary data.</text>
</comment>
<organism evidence="7 8">
    <name type="scientific">Niabella pedocola</name>
    <dbReference type="NCBI Taxonomy" id="1752077"/>
    <lineage>
        <taxon>Bacteria</taxon>
        <taxon>Pseudomonadati</taxon>
        <taxon>Bacteroidota</taxon>
        <taxon>Chitinophagia</taxon>
        <taxon>Chitinophagales</taxon>
        <taxon>Chitinophagaceae</taxon>
        <taxon>Niabella</taxon>
    </lineage>
</organism>
<evidence type="ECO:0000259" key="5">
    <source>
        <dbReference type="Pfam" id="PF07715"/>
    </source>
</evidence>
<dbReference type="Pfam" id="PF07715">
    <property type="entry name" value="Plug"/>
    <property type="match status" value="1"/>
</dbReference>
<dbReference type="PANTHER" id="PTHR40980">
    <property type="entry name" value="PLUG DOMAIN-CONTAINING PROTEIN"/>
    <property type="match status" value="1"/>
</dbReference>
<dbReference type="Proteomes" id="UP001199816">
    <property type="component" value="Unassembled WGS sequence"/>
</dbReference>
<reference evidence="7 8" key="1">
    <citation type="submission" date="2021-11" db="EMBL/GenBank/DDBJ databases">
        <title>Genomic of Niabella pedocola.</title>
        <authorList>
            <person name="Wu T."/>
        </authorList>
    </citation>
    <scope>NUCLEOTIDE SEQUENCE [LARGE SCALE GENOMIC DNA]</scope>
    <source>
        <strain evidence="7 8">JCM 31011</strain>
    </source>
</reference>
<dbReference type="Gene3D" id="2.170.130.10">
    <property type="entry name" value="TonB-dependent receptor, plug domain"/>
    <property type="match status" value="1"/>
</dbReference>
<dbReference type="Pfam" id="PF13715">
    <property type="entry name" value="CarbopepD_reg_2"/>
    <property type="match status" value="1"/>
</dbReference>
<feature type="signal peptide" evidence="4">
    <location>
        <begin position="1"/>
        <end position="19"/>
    </location>
</feature>
<dbReference type="InterPro" id="IPR012910">
    <property type="entry name" value="Plug_dom"/>
</dbReference>
<dbReference type="Pfam" id="PF14905">
    <property type="entry name" value="OMP_b-brl_3"/>
    <property type="match status" value="1"/>
</dbReference>
<feature type="chain" id="PRO_5045207436" evidence="4">
    <location>
        <begin position="20"/>
        <end position="814"/>
    </location>
</feature>
<evidence type="ECO:0000313" key="8">
    <source>
        <dbReference type="Proteomes" id="UP001199816"/>
    </source>
</evidence>
<comment type="subcellular location">
    <subcellularLocation>
        <location evidence="1">Cell outer membrane</location>
    </subcellularLocation>
</comment>
<dbReference type="SUPFAM" id="SSF56935">
    <property type="entry name" value="Porins"/>
    <property type="match status" value="1"/>
</dbReference>
<evidence type="ECO:0000256" key="1">
    <source>
        <dbReference type="ARBA" id="ARBA00004442"/>
    </source>
</evidence>
<dbReference type="InterPro" id="IPR008969">
    <property type="entry name" value="CarboxyPept-like_regulatory"/>
</dbReference>
<feature type="domain" description="Outer membrane protein beta-barrel" evidence="6">
    <location>
        <begin position="386"/>
        <end position="791"/>
    </location>
</feature>
<evidence type="ECO:0000256" key="4">
    <source>
        <dbReference type="SAM" id="SignalP"/>
    </source>
</evidence>
<keyword evidence="3" id="KW-0998">Cell outer membrane</keyword>
<proteinExistence type="predicted"/>
<name>A0ABS8PY81_9BACT</name>
<accession>A0ABS8PY81</accession>
<sequence>MKKYSSLLLVLGFYIQATAQQLTVSGVVADSTTHAPLEAASVIAYHNRQAGTAVTAGKDGRFTIRISSGEQASLRVSHNGYRTREIPIPSSVPPAMDTIYLQSMVTSLEAIVVRGKKPPVSFKVDRQVYHAGQFGNAASGTGVDVIRNLPSVSVNALGEISFRGSSSFLVLINGKPTQGDPATVLSQLPAAAVENIEVITSPSAAYDADGKAGIINVVTKTGVEDGWMLQSSAMYGMPPVTNFDNAHQPQRFGADISAGYRKNKWDISGGLNYLRNDIAGYREGDVYTIRDGVKTAFPSNGERSFNRYNYGGRFTASYQADARNLISAGFYMGKKFQSREADLLYNNYRQNVQTGAVFAPFTYYNANTQEKEGLFSLANLDYTHRFGKTSSIAVSVLYEHAGLSGNTYNRNLYYPNTSDTIQFTHNPNSNPLDAFRIKADYTRKLGERYTLQGGYQFRYDLQDGTFTYYTKILGTPDYAIDPEFTSRVKTANRIHAGYVQLNGQARKLNYNLGARLEYAERDLNFSKDETAQQLVLNNFFPSAQARYTLTDRSLLKAGYNRRIKRTNNYELNPFPEREHSETLEQGDPHLLPELTGTYELGWEQKLGGGSFFLTLYHQRILNPIQRVNKVYNDSILNRVFTNAGKAFQTGLETNLSIAITPWWQCVLGGNIYKYKIDGKIFNGTIPVSNSSWVYSVNTSQSVTLPANWLLQLSVNYLSERITAQGEDSRFLTPHFTVKKTTKDKRWYFQLQWLNIDAGMKESNRQRITTYGSNFYTTTNYIYEPDQFQLSLGFNLSRRNRKINLPQSEMGEKEF</sequence>
<gene>
    <name evidence="7" type="ORF">LQ567_24730</name>
</gene>
<dbReference type="Gene3D" id="2.40.170.20">
    <property type="entry name" value="TonB-dependent receptor, beta-barrel domain"/>
    <property type="match status" value="1"/>
</dbReference>
<dbReference type="Gene3D" id="2.60.40.1120">
    <property type="entry name" value="Carboxypeptidase-like, regulatory domain"/>
    <property type="match status" value="1"/>
</dbReference>
<dbReference type="SUPFAM" id="SSF49464">
    <property type="entry name" value="Carboxypeptidase regulatory domain-like"/>
    <property type="match status" value="1"/>
</dbReference>
<protein>
    <submittedName>
        <fullName evidence="7">TonB-dependent receptor</fullName>
    </submittedName>
</protein>